<keyword evidence="3" id="KW-1185">Reference proteome</keyword>
<dbReference type="OrthoDB" id="8776025at2"/>
<dbReference type="PRINTS" id="PR01217">
    <property type="entry name" value="PRICHEXTENSN"/>
</dbReference>
<evidence type="ECO:0000313" key="3">
    <source>
        <dbReference type="Proteomes" id="UP000297564"/>
    </source>
</evidence>
<dbReference type="RefSeq" id="WP_135284817.1">
    <property type="nucleotide sequence ID" value="NZ_SMLL01000003.1"/>
</dbReference>
<gene>
    <name evidence="2" type="ORF">EZ242_09105</name>
</gene>
<dbReference type="InterPro" id="IPR021735">
    <property type="entry name" value="DUF3306"/>
</dbReference>
<name>A0A4Z0BTF1_9BURK</name>
<feature type="compositionally biased region" description="Basic and acidic residues" evidence="1">
    <location>
        <begin position="51"/>
        <end position="60"/>
    </location>
</feature>
<reference evidence="2 3" key="1">
    <citation type="submission" date="2019-03" db="EMBL/GenBank/DDBJ databases">
        <title>Ramlibacter rhizophilus CCTCC AB2015357, whole genome shotgun sequence.</title>
        <authorList>
            <person name="Zhang X."/>
            <person name="Feng G."/>
            <person name="Zhu H."/>
        </authorList>
    </citation>
    <scope>NUCLEOTIDE SEQUENCE [LARGE SCALE GENOMIC DNA]</scope>
    <source>
        <strain evidence="2 3">CCTCC AB2015357</strain>
    </source>
</reference>
<comment type="caution">
    <text evidence="2">The sequence shown here is derived from an EMBL/GenBank/DDBJ whole genome shotgun (WGS) entry which is preliminary data.</text>
</comment>
<sequence>MADGFLGRWARRKLDVQQGKPVEPDPEPPVAALSPRPSELPVPPAAAPEAKPAEPTDERPPAPPPPTLEDVAALTPDDDFSRFVASDVAPDVKNAAVKKLFADPHFNLMDGLDVYIDDYSKPDPLPESMLRDLASAEFLGLFREEKDTHPDVAAPAGGTREAADAQVGQTVAQSQPPEETPSQGVNAEDGRPASERPSHHADPDLRLQQDHAPGPEGPGPGPR</sequence>
<feature type="compositionally biased region" description="Polar residues" evidence="1">
    <location>
        <begin position="167"/>
        <end position="185"/>
    </location>
</feature>
<proteinExistence type="predicted"/>
<organism evidence="2 3">
    <name type="scientific">Ramlibacter rhizophilus</name>
    <dbReference type="NCBI Taxonomy" id="1781167"/>
    <lineage>
        <taxon>Bacteria</taxon>
        <taxon>Pseudomonadati</taxon>
        <taxon>Pseudomonadota</taxon>
        <taxon>Betaproteobacteria</taxon>
        <taxon>Burkholderiales</taxon>
        <taxon>Comamonadaceae</taxon>
        <taxon>Ramlibacter</taxon>
    </lineage>
</organism>
<accession>A0A4Z0BTF1</accession>
<dbReference type="Proteomes" id="UP000297564">
    <property type="component" value="Unassembled WGS sequence"/>
</dbReference>
<feature type="region of interest" description="Disordered" evidence="1">
    <location>
        <begin position="1"/>
        <end position="73"/>
    </location>
</feature>
<dbReference type="AlphaFoldDB" id="A0A4Z0BTF1"/>
<dbReference type="Pfam" id="PF11748">
    <property type="entry name" value="DUF3306"/>
    <property type="match status" value="1"/>
</dbReference>
<evidence type="ECO:0000256" key="1">
    <source>
        <dbReference type="SAM" id="MobiDB-lite"/>
    </source>
</evidence>
<protein>
    <submittedName>
        <fullName evidence="2">DUF3306 domain-containing protein</fullName>
    </submittedName>
</protein>
<dbReference type="EMBL" id="SMLL01000003">
    <property type="protein sequence ID" value="TFZ01518.1"/>
    <property type="molecule type" value="Genomic_DNA"/>
</dbReference>
<feature type="compositionally biased region" description="Basic and acidic residues" evidence="1">
    <location>
        <begin position="188"/>
        <end position="209"/>
    </location>
</feature>
<evidence type="ECO:0000313" key="2">
    <source>
        <dbReference type="EMBL" id="TFZ01518.1"/>
    </source>
</evidence>
<feature type="region of interest" description="Disordered" evidence="1">
    <location>
        <begin position="146"/>
        <end position="223"/>
    </location>
</feature>